<comment type="caution">
    <text evidence="7">The sequence shown here is derived from an EMBL/GenBank/DDBJ whole genome shotgun (WGS) entry which is preliminary data.</text>
</comment>
<dbReference type="InterPro" id="IPR001138">
    <property type="entry name" value="Zn2Cys6_DnaBD"/>
</dbReference>
<dbReference type="PANTHER" id="PTHR47784:SF5">
    <property type="entry name" value="STEROL UPTAKE CONTROL PROTEIN 2"/>
    <property type="match status" value="1"/>
</dbReference>
<dbReference type="CDD" id="cd00067">
    <property type="entry name" value="GAL4"/>
    <property type="match status" value="1"/>
</dbReference>
<dbReference type="InterPro" id="IPR021858">
    <property type="entry name" value="Fun_TF"/>
</dbReference>
<name>A0A225AMI7_TALAT</name>
<dbReference type="InterPro" id="IPR036864">
    <property type="entry name" value="Zn2-C6_fun-type_DNA-bd_sf"/>
</dbReference>
<evidence type="ECO:0000256" key="3">
    <source>
        <dbReference type="ARBA" id="ARBA00023163"/>
    </source>
</evidence>
<keyword evidence="3" id="KW-0804">Transcription</keyword>
<keyword evidence="2" id="KW-0238">DNA-binding</keyword>
<sequence length="362" mass="40824">MPPMTRRSHSKSRHGCSNCKQRRVKCDETRPACLNCVKRHKSCRYEAVAALVWKEENAPPKRSHPASPKNHNDDIFAMLERITASRSIRSVSPVAETVLDLELMMHWCNSTHKIFARNETTAWIWRQLVPQEAFAHKFLLWGILSLSALDLARSKPAEQRSMYLNAAAFYQTQALSLFRLALQEVNALNAKALFSFAGIVAIYGFGSCERLNMTDPIQDLLQVLMLVRGVNQVIACVAPTLFDSEFAPLLQMEDASEPLPPDAEATFTHLHVLNDLIQNGTESHTVHQQAIQSLENMIATLHGGRTTVFFFIIFGAIGVLLHGRGRFFKLSGIFWMTKDAIHCGGLWDRSSLRILQKKNDLE</sequence>
<evidence type="ECO:0000313" key="8">
    <source>
        <dbReference type="Proteomes" id="UP000214365"/>
    </source>
</evidence>
<dbReference type="GO" id="GO:0008270">
    <property type="term" value="F:zinc ion binding"/>
    <property type="evidence" value="ECO:0007669"/>
    <property type="project" value="InterPro"/>
</dbReference>
<feature type="domain" description="Zn(2)-C6 fungal-type" evidence="6">
    <location>
        <begin position="15"/>
        <end position="45"/>
    </location>
</feature>
<dbReference type="Gene3D" id="4.10.240.10">
    <property type="entry name" value="Zn(2)-C6 fungal-type DNA-binding domain"/>
    <property type="match status" value="1"/>
</dbReference>
<dbReference type="Pfam" id="PF00172">
    <property type="entry name" value="Zn_clus"/>
    <property type="match status" value="1"/>
</dbReference>
<dbReference type="Proteomes" id="UP000214365">
    <property type="component" value="Unassembled WGS sequence"/>
</dbReference>
<dbReference type="OrthoDB" id="4937900at2759"/>
<dbReference type="PROSITE" id="PS50048">
    <property type="entry name" value="ZN2_CY6_FUNGAL_2"/>
    <property type="match status" value="1"/>
</dbReference>
<protein>
    <recommendedName>
        <fullName evidence="6">Zn(2)-C6 fungal-type domain-containing protein</fullName>
    </recommendedName>
</protein>
<keyword evidence="8" id="KW-1185">Reference proteome</keyword>
<dbReference type="Pfam" id="PF11951">
    <property type="entry name" value="Fungal_trans_2"/>
    <property type="match status" value="1"/>
</dbReference>
<feature type="transmembrane region" description="Helical" evidence="5">
    <location>
        <begin position="303"/>
        <end position="321"/>
    </location>
</feature>
<dbReference type="SMART" id="SM00066">
    <property type="entry name" value="GAL4"/>
    <property type="match status" value="1"/>
</dbReference>
<evidence type="ECO:0000256" key="1">
    <source>
        <dbReference type="ARBA" id="ARBA00023015"/>
    </source>
</evidence>
<dbReference type="STRING" id="1441469.A0A225AMI7"/>
<organism evidence="7 8">
    <name type="scientific">Talaromyces atroroseus</name>
    <dbReference type="NCBI Taxonomy" id="1441469"/>
    <lineage>
        <taxon>Eukaryota</taxon>
        <taxon>Fungi</taxon>
        <taxon>Dikarya</taxon>
        <taxon>Ascomycota</taxon>
        <taxon>Pezizomycotina</taxon>
        <taxon>Eurotiomycetes</taxon>
        <taxon>Eurotiomycetidae</taxon>
        <taxon>Eurotiales</taxon>
        <taxon>Trichocomaceae</taxon>
        <taxon>Talaromyces</taxon>
        <taxon>Talaromyces sect. Trachyspermi</taxon>
    </lineage>
</organism>
<dbReference type="GO" id="GO:0003677">
    <property type="term" value="F:DNA binding"/>
    <property type="evidence" value="ECO:0007669"/>
    <property type="project" value="UniProtKB-KW"/>
</dbReference>
<dbReference type="GO" id="GO:0001228">
    <property type="term" value="F:DNA-binding transcription activator activity, RNA polymerase II-specific"/>
    <property type="evidence" value="ECO:0007669"/>
    <property type="project" value="TreeGrafter"/>
</dbReference>
<dbReference type="AlphaFoldDB" id="A0A225AMI7"/>
<proteinExistence type="predicted"/>
<keyword evidence="1" id="KW-0805">Transcription regulation</keyword>
<keyword evidence="5" id="KW-0812">Transmembrane</keyword>
<dbReference type="PROSITE" id="PS00463">
    <property type="entry name" value="ZN2_CY6_FUNGAL_1"/>
    <property type="match status" value="1"/>
</dbReference>
<evidence type="ECO:0000313" key="7">
    <source>
        <dbReference type="EMBL" id="OKL58478.1"/>
    </source>
</evidence>
<dbReference type="GeneID" id="31006107"/>
<dbReference type="EMBL" id="LFMY01000009">
    <property type="protein sequence ID" value="OKL58478.1"/>
    <property type="molecule type" value="Genomic_DNA"/>
</dbReference>
<keyword evidence="5" id="KW-0472">Membrane</keyword>
<evidence type="ECO:0000259" key="6">
    <source>
        <dbReference type="PROSITE" id="PS50048"/>
    </source>
</evidence>
<evidence type="ECO:0000256" key="4">
    <source>
        <dbReference type="ARBA" id="ARBA00023242"/>
    </source>
</evidence>
<dbReference type="PANTHER" id="PTHR47784">
    <property type="entry name" value="STEROL UPTAKE CONTROL PROTEIN 2"/>
    <property type="match status" value="1"/>
</dbReference>
<reference evidence="7 8" key="1">
    <citation type="submission" date="2015-06" db="EMBL/GenBank/DDBJ databases">
        <title>Talaromyces atroroseus IBT 11181 draft genome.</title>
        <authorList>
            <person name="Rasmussen K.B."/>
            <person name="Rasmussen S."/>
            <person name="Petersen B."/>
            <person name="Sicheritz-Ponten T."/>
            <person name="Mortensen U.H."/>
            <person name="Thrane U."/>
        </authorList>
    </citation>
    <scope>NUCLEOTIDE SEQUENCE [LARGE SCALE GENOMIC DNA]</scope>
    <source>
        <strain evidence="7 8">IBT 11181</strain>
    </source>
</reference>
<evidence type="ECO:0000256" key="2">
    <source>
        <dbReference type="ARBA" id="ARBA00023125"/>
    </source>
</evidence>
<accession>A0A225AMI7</accession>
<dbReference type="InterPro" id="IPR053157">
    <property type="entry name" value="Sterol_Uptake_Regulator"/>
</dbReference>
<gene>
    <name evidence="7" type="ORF">UA08_06351</name>
</gene>
<keyword evidence="4" id="KW-0539">Nucleus</keyword>
<dbReference type="SUPFAM" id="SSF57701">
    <property type="entry name" value="Zn2/Cys6 DNA-binding domain"/>
    <property type="match status" value="1"/>
</dbReference>
<keyword evidence="5" id="KW-1133">Transmembrane helix</keyword>
<dbReference type="RefSeq" id="XP_020118599.1">
    <property type="nucleotide sequence ID" value="XM_020268664.1"/>
</dbReference>
<evidence type="ECO:0000256" key="5">
    <source>
        <dbReference type="SAM" id="Phobius"/>
    </source>
</evidence>